<dbReference type="EMBL" id="CP150096">
    <property type="protein sequence ID" value="WZN47623.1"/>
    <property type="molecule type" value="Genomic_DNA"/>
</dbReference>
<proteinExistence type="inferred from homology"/>
<gene>
    <name evidence="4" type="ORF">WJU22_05465</name>
</gene>
<evidence type="ECO:0000313" key="5">
    <source>
        <dbReference type="Proteomes" id="UP001449657"/>
    </source>
</evidence>
<evidence type="ECO:0000256" key="1">
    <source>
        <dbReference type="ARBA" id="ARBA00006484"/>
    </source>
</evidence>
<sequence>MQKSSKKKPLRPPQHQRRQPGAEHRMKPLPQAQPRSQPAGRLQDKIALITGGDSGIGRAVALAFAAQGAHVAIAYLDETEDANTTALGVKDRGREVMLIPGDLSRERHCEKVVRQTVKKFGRIDILVNNAAVQFPQKKFTDITTDQLLRTFSVNIFPHFYLTRFALPHIPRGGCIINTTSVTAYRGSAHLVDYAATKGAIVSFTRSLSSMLAEKGIRVNGVAPGPIWTPLIPATFPADHVADFGSDVPLKRAGEPAEVAGCYVFLASAEADYMTGQILHPNGGEIVNG</sequence>
<dbReference type="PANTHER" id="PTHR48107:SF16">
    <property type="entry name" value="NADPH-DEPENDENT ALDEHYDE REDUCTASE 1, CHLOROPLASTIC"/>
    <property type="match status" value="1"/>
</dbReference>
<feature type="compositionally biased region" description="Basic residues" evidence="3">
    <location>
        <begin position="1"/>
        <end position="18"/>
    </location>
</feature>
<comment type="similarity">
    <text evidence="1">Belongs to the short-chain dehydrogenases/reductases (SDR) family.</text>
</comment>
<evidence type="ECO:0000256" key="3">
    <source>
        <dbReference type="SAM" id="MobiDB-lite"/>
    </source>
</evidence>
<dbReference type="PRINTS" id="PR00080">
    <property type="entry name" value="SDRFAMILY"/>
</dbReference>
<dbReference type="CDD" id="cd05355">
    <property type="entry name" value="SDR_c1"/>
    <property type="match status" value="1"/>
</dbReference>
<evidence type="ECO:0000256" key="2">
    <source>
        <dbReference type="ARBA" id="ARBA00023002"/>
    </source>
</evidence>
<evidence type="ECO:0000313" key="4">
    <source>
        <dbReference type="EMBL" id="WZN47623.1"/>
    </source>
</evidence>
<dbReference type="Pfam" id="PF13561">
    <property type="entry name" value="adh_short_C2"/>
    <property type="match status" value="1"/>
</dbReference>
<dbReference type="InterPro" id="IPR020904">
    <property type="entry name" value="Sc_DH/Rdtase_CS"/>
</dbReference>
<accession>A0ABZ2Z5Y5</accession>
<dbReference type="InterPro" id="IPR002347">
    <property type="entry name" value="SDR_fam"/>
</dbReference>
<dbReference type="RefSeq" id="WP_341842250.1">
    <property type="nucleotide sequence ID" value="NZ_CP149792.1"/>
</dbReference>
<dbReference type="PRINTS" id="PR00081">
    <property type="entry name" value="GDHRDH"/>
</dbReference>
<keyword evidence="2" id="KW-0560">Oxidoreductase</keyword>
<dbReference type="Proteomes" id="UP001449657">
    <property type="component" value="Chromosome"/>
</dbReference>
<dbReference type="InterPro" id="IPR036291">
    <property type="entry name" value="NAD(P)-bd_dom_sf"/>
</dbReference>
<dbReference type="PANTHER" id="PTHR48107">
    <property type="entry name" value="NADPH-DEPENDENT ALDEHYDE REDUCTASE-LIKE PROTEIN, CHLOROPLASTIC-RELATED"/>
    <property type="match status" value="1"/>
</dbReference>
<feature type="region of interest" description="Disordered" evidence="3">
    <location>
        <begin position="1"/>
        <end position="40"/>
    </location>
</feature>
<dbReference type="PROSITE" id="PS00061">
    <property type="entry name" value="ADH_SHORT"/>
    <property type="match status" value="1"/>
</dbReference>
<dbReference type="SUPFAM" id="SSF51735">
    <property type="entry name" value="NAD(P)-binding Rossmann-fold domains"/>
    <property type="match status" value="1"/>
</dbReference>
<protein>
    <submittedName>
        <fullName evidence="4">SDR family oxidoreductase</fullName>
    </submittedName>
</protein>
<reference evidence="4 5" key="1">
    <citation type="submission" date="2024-03" db="EMBL/GenBank/DDBJ databases">
        <title>Chitinophaga caseinilytica sp. nov., a casein hydrolysing bacterium isolated from forest soil.</title>
        <authorList>
            <person name="Lee D.S."/>
            <person name="Han D.M."/>
            <person name="Baek J.H."/>
            <person name="Choi D.G."/>
            <person name="Jeon J.H."/>
            <person name="Jeon C.O."/>
        </authorList>
    </citation>
    <scope>NUCLEOTIDE SEQUENCE [LARGE SCALE GENOMIC DNA]</scope>
    <source>
        <strain evidence="4 5">KACC 19118</strain>
    </source>
</reference>
<name>A0ABZ2Z5Y5_9BACT</name>
<keyword evidence="5" id="KW-1185">Reference proteome</keyword>
<dbReference type="Gene3D" id="3.40.50.720">
    <property type="entry name" value="NAD(P)-binding Rossmann-like Domain"/>
    <property type="match status" value="1"/>
</dbReference>
<organism evidence="4 5">
    <name type="scientific">Chitinophaga caseinilytica</name>
    <dbReference type="NCBI Taxonomy" id="2267521"/>
    <lineage>
        <taxon>Bacteria</taxon>
        <taxon>Pseudomonadati</taxon>
        <taxon>Bacteroidota</taxon>
        <taxon>Chitinophagia</taxon>
        <taxon>Chitinophagales</taxon>
        <taxon>Chitinophagaceae</taxon>
        <taxon>Chitinophaga</taxon>
    </lineage>
</organism>